<evidence type="ECO:0000256" key="9">
    <source>
        <dbReference type="ARBA" id="ARBA00023136"/>
    </source>
</evidence>
<accession>A0ABM4D4G9</accession>
<evidence type="ECO:0000313" key="15">
    <source>
        <dbReference type="RefSeq" id="XP_065669170.1"/>
    </source>
</evidence>
<evidence type="ECO:0000256" key="2">
    <source>
        <dbReference type="ARBA" id="ARBA00004922"/>
    </source>
</evidence>
<feature type="transmembrane region" description="Helical" evidence="11">
    <location>
        <begin position="12"/>
        <end position="31"/>
    </location>
</feature>
<gene>
    <name evidence="15" type="primary">LOC100204069</name>
</gene>
<evidence type="ECO:0000256" key="11">
    <source>
        <dbReference type="RuleBase" id="RU003832"/>
    </source>
</evidence>
<comment type="pathway">
    <text evidence="2">Protein modification; protein glycosylation.</text>
</comment>
<reference evidence="15" key="1">
    <citation type="submission" date="2025-08" db="UniProtKB">
        <authorList>
            <consortium name="RefSeq"/>
        </authorList>
    </citation>
    <scope>IDENTIFICATION</scope>
</reference>
<evidence type="ECO:0000259" key="12">
    <source>
        <dbReference type="Pfam" id="PF00852"/>
    </source>
</evidence>
<evidence type="ECO:0000256" key="7">
    <source>
        <dbReference type="ARBA" id="ARBA00022968"/>
    </source>
</evidence>
<dbReference type="Pfam" id="PF17039">
    <property type="entry name" value="Glyco_tran_10_N"/>
    <property type="match status" value="1"/>
</dbReference>
<dbReference type="Pfam" id="PF00852">
    <property type="entry name" value="Glyco_transf_10"/>
    <property type="match status" value="1"/>
</dbReference>
<dbReference type="EC" id="2.4.1.-" evidence="11"/>
<dbReference type="InterPro" id="IPR038577">
    <property type="entry name" value="GT10-like_C_sf"/>
</dbReference>
<dbReference type="InterPro" id="IPR001503">
    <property type="entry name" value="Glyco_trans_10"/>
</dbReference>
<keyword evidence="14" id="KW-1185">Reference proteome</keyword>
<feature type="domain" description="Fucosyltransferase C-terminal" evidence="12">
    <location>
        <begin position="241"/>
        <end position="423"/>
    </location>
</feature>
<evidence type="ECO:0000256" key="5">
    <source>
        <dbReference type="ARBA" id="ARBA00022679"/>
    </source>
</evidence>
<dbReference type="InterPro" id="IPR055270">
    <property type="entry name" value="Glyco_tran_10_C"/>
</dbReference>
<evidence type="ECO:0000256" key="10">
    <source>
        <dbReference type="ARBA" id="ARBA00023180"/>
    </source>
</evidence>
<evidence type="ECO:0000256" key="8">
    <source>
        <dbReference type="ARBA" id="ARBA00022989"/>
    </source>
</evidence>
<comment type="subcellular location">
    <subcellularLocation>
        <location evidence="11">Golgi apparatus</location>
        <location evidence="11">Golgi stack membrane</location>
        <topology evidence="11">Single-pass type II membrane protein</topology>
    </subcellularLocation>
    <subcellularLocation>
        <location evidence="1">Membrane</location>
        <topology evidence="1">Single-pass membrane protein</topology>
    </subcellularLocation>
</comment>
<keyword evidence="4 11" id="KW-0328">Glycosyltransferase</keyword>
<dbReference type="PANTHER" id="PTHR11929:SF194">
    <property type="entry name" value="ALPHA-(1,3)-FUCOSYLTRANSFERASE 10"/>
    <property type="match status" value="1"/>
</dbReference>
<keyword evidence="7" id="KW-0735">Signal-anchor</keyword>
<proteinExistence type="inferred from homology"/>
<keyword evidence="9 11" id="KW-0472">Membrane</keyword>
<dbReference type="RefSeq" id="XP_065669170.1">
    <property type="nucleotide sequence ID" value="XM_065813098.1"/>
</dbReference>
<evidence type="ECO:0000259" key="13">
    <source>
        <dbReference type="Pfam" id="PF17039"/>
    </source>
</evidence>
<feature type="domain" description="Fucosyltransferase N-terminal" evidence="13">
    <location>
        <begin position="106"/>
        <end position="204"/>
    </location>
</feature>
<protein>
    <recommendedName>
        <fullName evidence="11">Fucosyltransferase</fullName>
        <ecNumber evidence="11">2.4.1.-</ecNumber>
    </recommendedName>
</protein>
<dbReference type="Proteomes" id="UP001652625">
    <property type="component" value="Chromosome 12"/>
</dbReference>
<organism evidence="14 15">
    <name type="scientific">Hydra vulgaris</name>
    <name type="common">Hydra</name>
    <name type="synonym">Hydra attenuata</name>
    <dbReference type="NCBI Taxonomy" id="6087"/>
    <lineage>
        <taxon>Eukaryota</taxon>
        <taxon>Metazoa</taxon>
        <taxon>Cnidaria</taxon>
        <taxon>Hydrozoa</taxon>
        <taxon>Hydroidolina</taxon>
        <taxon>Anthoathecata</taxon>
        <taxon>Aplanulata</taxon>
        <taxon>Hydridae</taxon>
        <taxon>Hydra</taxon>
    </lineage>
</organism>
<evidence type="ECO:0000256" key="1">
    <source>
        <dbReference type="ARBA" id="ARBA00004167"/>
    </source>
</evidence>
<evidence type="ECO:0000313" key="14">
    <source>
        <dbReference type="Proteomes" id="UP001652625"/>
    </source>
</evidence>
<name>A0ABM4D4G9_HYDVU</name>
<keyword evidence="10" id="KW-0325">Glycoprotein</keyword>
<comment type="similarity">
    <text evidence="3 11">Belongs to the glycosyltransferase 10 family.</text>
</comment>
<keyword evidence="11" id="KW-0333">Golgi apparatus</keyword>
<evidence type="ECO:0000256" key="6">
    <source>
        <dbReference type="ARBA" id="ARBA00022692"/>
    </source>
</evidence>
<dbReference type="Gene3D" id="3.40.50.11660">
    <property type="entry name" value="Glycosyl transferase family 10, C-terminal domain"/>
    <property type="match status" value="1"/>
</dbReference>
<dbReference type="InterPro" id="IPR031481">
    <property type="entry name" value="Glyco_tran_10_N"/>
</dbReference>
<keyword evidence="8 11" id="KW-1133">Transmembrane helix</keyword>
<sequence>MKLILSTRLKNIFLTIITLSTIVYLYLQWSFQSQLSLFESDDLKSNYIKDVAFTVEEEYDVDGQVADSEKTDDKFTELEDGIYHNFEVDRVISPVFEARQYADKNNLPFILWWTPFTGEKGKLKKCFLGECFFTIDRQLYNHSATMALLFYGSNFNSNDLPLPRKKLHEWGLLHEESPKNQALFMFQDIMELFNYTSTFKQQSSYPISTQYIVSESYLLKPSVYTVSEKNLMKETLDLASIAYIQTGCNPPSDRDAYVQELMKYIRVDSYGKCLHNKDLPVELNSPSKMNSKAFIEFIGKYKFVLSFENAICNDYVTEKLFRTLNMGSIPIYKGAPNIRDWLPDDHSAIFVDDFNSPKDLADYINFVDSNSTVYEKYLEYKTIGLRNPILSKALSERQWGVKSFYRMSYVTGFECYVCDQIHSNLKLLQEGKLPIKHQATFEHYGCPKPEKYNYSDIPGSFDWERNIWIWEYEKAKRNSVLLKEKIYSTLE</sequence>
<keyword evidence="5 11" id="KW-0808">Transferase</keyword>
<keyword evidence="6 11" id="KW-0812">Transmembrane</keyword>
<dbReference type="SUPFAM" id="SSF53756">
    <property type="entry name" value="UDP-Glycosyltransferase/glycogen phosphorylase"/>
    <property type="match status" value="1"/>
</dbReference>
<evidence type="ECO:0000256" key="3">
    <source>
        <dbReference type="ARBA" id="ARBA00008919"/>
    </source>
</evidence>
<evidence type="ECO:0000256" key="4">
    <source>
        <dbReference type="ARBA" id="ARBA00022676"/>
    </source>
</evidence>
<dbReference type="PANTHER" id="PTHR11929">
    <property type="entry name" value="ALPHA- 1,3 -FUCOSYLTRANSFERASE"/>
    <property type="match status" value="1"/>
</dbReference>
<dbReference type="GeneID" id="100204069"/>